<proteinExistence type="predicted"/>
<organism evidence="1">
    <name type="scientific">marine sediment metagenome</name>
    <dbReference type="NCBI Taxonomy" id="412755"/>
    <lineage>
        <taxon>unclassified sequences</taxon>
        <taxon>metagenomes</taxon>
        <taxon>ecological metagenomes</taxon>
    </lineage>
</organism>
<reference evidence="1" key="1">
    <citation type="journal article" date="2014" name="Front. Microbiol.">
        <title>High frequency of phylogenetically diverse reductive dehalogenase-homologous genes in deep subseafloor sedimentary metagenomes.</title>
        <authorList>
            <person name="Kawai M."/>
            <person name="Futagami T."/>
            <person name="Toyoda A."/>
            <person name="Takaki Y."/>
            <person name="Nishi S."/>
            <person name="Hori S."/>
            <person name="Arai W."/>
            <person name="Tsubouchi T."/>
            <person name="Morono Y."/>
            <person name="Uchiyama I."/>
            <person name="Ito T."/>
            <person name="Fujiyama A."/>
            <person name="Inagaki F."/>
            <person name="Takami H."/>
        </authorList>
    </citation>
    <scope>NUCLEOTIDE SEQUENCE</scope>
    <source>
        <strain evidence="1">Expedition CK06-06</strain>
    </source>
</reference>
<dbReference type="EMBL" id="BARU01010259">
    <property type="protein sequence ID" value="GAH46244.1"/>
    <property type="molecule type" value="Genomic_DNA"/>
</dbReference>
<gene>
    <name evidence="1" type="ORF">S03H2_19614</name>
</gene>
<name>X1GX87_9ZZZZ</name>
<dbReference type="AlphaFoldDB" id="X1GX87"/>
<feature type="non-terminal residue" evidence="1">
    <location>
        <position position="1"/>
    </location>
</feature>
<protein>
    <submittedName>
        <fullName evidence="1">Uncharacterized protein</fullName>
    </submittedName>
</protein>
<sequence>KRQEWFCEGFERSAQRIISRATLMAEFLVGGVCAHYGRRELSTE</sequence>
<accession>X1GX87</accession>
<evidence type="ECO:0000313" key="1">
    <source>
        <dbReference type="EMBL" id="GAH46244.1"/>
    </source>
</evidence>
<comment type="caution">
    <text evidence="1">The sequence shown here is derived from an EMBL/GenBank/DDBJ whole genome shotgun (WGS) entry which is preliminary data.</text>
</comment>